<evidence type="ECO:0000313" key="3">
    <source>
        <dbReference type="Proteomes" id="UP001221757"/>
    </source>
</evidence>
<organism evidence="2 3">
    <name type="scientific">Mycena rosella</name>
    <name type="common">Pink bonnet</name>
    <name type="synonym">Agaricus rosellus</name>
    <dbReference type="NCBI Taxonomy" id="1033263"/>
    <lineage>
        <taxon>Eukaryota</taxon>
        <taxon>Fungi</taxon>
        <taxon>Dikarya</taxon>
        <taxon>Basidiomycota</taxon>
        <taxon>Agaricomycotina</taxon>
        <taxon>Agaricomycetes</taxon>
        <taxon>Agaricomycetidae</taxon>
        <taxon>Agaricales</taxon>
        <taxon>Marasmiineae</taxon>
        <taxon>Mycenaceae</taxon>
        <taxon>Mycena</taxon>
    </lineage>
</organism>
<sequence length="646" mass="72233">MFQSIKRFFGLGDTSQPPGQKKPSKKPSKPCPISSGGATRPSKPKLIVALEAGQLNVKALIETKWDRGEFVAGMAGCSRTWLNQMVAMDTTQKVKKYFGVQHTIHHLCAMKHSIPAPHREISTEIGIHFGDLLLSQAYVQQESGRPLLDDYLMRSIPRERFGTSRTTMYRPLHSELPIPCPHPSCNGAGAVVTSVSTEWPLLLRLDPLWRSRDAAVDPDLHEVVCPLVLKLGRDVEYRLISRVVFIPPRNPDSIGHYVTKTRVKVNTYFYNDCQRNGSLTELGPLCLLEEHDRTTSWVLYLRMSKASTTSRTVAEIEEDFAKIPIRPTQVIPISDNSDDEFDQMLFESVTSPTKKCRMPPFPTPSPPREESHGYVHGPKQNPTAVGAPDISFADTDSNTPCPLFCEGCDTFNADGDDDEREFQRSIVMLPDSGSADWKSTNPLWYPARFIKGHEKRANQPNEYVSSFLFSLSAKIDQIGRIRRPLYMEPDNPNHENPALTAVFNSALPRIAQILAEFNHDHPVIKDFNEYFAGKKEIQRHRGAGQWMADVGLVPTPELEAVLMAPLSALLRHGVLSHLIEDERNQRVMGVGSVLLQLLEIQMELGEPLNLNGDLLVDLRDRAVTPCPTDGAKALARGRKLRSGKTV</sequence>
<dbReference type="EMBL" id="JARKIE010000011">
    <property type="protein sequence ID" value="KAJ7704039.1"/>
    <property type="molecule type" value="Genomic_DNA"/>
</dbReference>
<feature type="region of interest" description="Disordered" evidence="1">
    <location>
        <begin position="352"/>
        <end position="376"/>
    </location>
</feature>
<proteinExistence type="predicted"/>
<name>A0AAD7GS53_MYCRO</name>
<dbReference type="Proteomes" id="UP001221757">
    <property type="component" value="Unassembled WGS sequence"/>
</dbReference>
<keyword evidence="3" id="KW-1185">Reference proteome</keyword>
<evidence type="ECO:0000256" key="1">
    <source>
        <dbReference type="SAM" id="MobiDB-lite"/>
    </source>
</evidence>
<evidence type="ECO:0000313" key="2">
    <source>
        <dbReference type="EMBL" id="KAJ7704039.1"/>
    </source>
</evidence>
<accession>A0AAD7GS53</accession>
<reference evidence="2" key="1">
    <citation type="submission" date="2023-03" db="EMBL/GenBank/DDBJ databases">
        <title>Massive genome expansion in bonnet fungi (Mycena s.s.) driven by repeated elements and novel gene families across ecological guilds.</title>
        <authorList>
            <consortium name="Lawrence Berkeley National Laboratory"/>
            <person name="Harder C.B."/>
            <person name="Miyauchi S."/>
            <person name="Viragh M."/>
            <person name="Kuo A."/>
            <person name="Thoen E."/>
            <person name="Andreopoulos B."/>
            <person name="Lu D."/>
            <person name="Skrede I."/>
            <person name="Drula E."/>
            <person name="Henrissat B."/>
            <person name="Morin E."/>
            <person name="Kohler A."/>
            <person name="Barry K."/>
            <person name="LaButti K."/>
            <person name="Morin E."/>
            <person name="Salamov A."/>
            <person name="Lipzen A."/>
            <person name="Mereny Z."/>
            <person name="Hegedus B."/>
            <person name="Baldrian P."/>
            <person name="Stursova M."/>
            <person name="Weitz H."/>
            <person name="Taylor A."/>
            <person name="Grigoriev I.V."/>
            <person name="Nagy L.G."/>
            <person name="Martin F."/>
            <person name="Kauserud H."/>
        </authorList>
    </citation>
    <scope>NUCLEOTIDE SEQUENCE</scope>
    <source>
        <strain evidence="2">CBHHK067</strain>
    </source>
</reference>
<feature type="region of interest" description="Disordered" evidence="1">
    <location>
        <begin position="9"/>
        <end position="40"/>
    </location>
</feature>
<protein>
    <submittedName>
        <fullName evidence="2">Uncharacterized protein</fullName>
    </submittedName>
</protein>
<dbReference type="AlphaFoldDB" id="A0AAD7GS53"/>
<gene>
    <name evidence="2" type="ORF">B0H17DRAFT_1193958</name>
</gene>
<comment type="caution">
    <text evidence="2">The sequence shown here is derived from an EMBL/GenBank/DDBJ whole genome shotgun (WGS) entry which is preliminary data.</text>
</comment>